<accession>A0A061HAD7</accession>
<dbReference type="OrthoDB" id="417112at2759"/>
<dbReference type="EMBL" id="KE361639">
    <property type="protein sequence ID" value="EPQ27526.1"/>
    <property type="molecule type" value="Genomic_DNA"/>
</dbReference>
<dbReference type="Gene3D" id="3.40.830.10">
    <property type="entry name" value="LigB-like"/>
    <property type="match status" value="1"/>
</dbReference>
<dbReference type="HOGENOM" id="CLU_038085_0_0_1"/>
<dbReference type="PANTHER" id="PTHR11060:SF0">
    <property type="entry name" value="PROTEIN MEMO1"/>
    <property type="match status" value="1"/>
</dbReference>
<name>A0A061HAD7_9BASI</name>
<dbReference type="HAMAP" id="MF_00055">
    <property type="entry name" value="MEMO1"/>
    <property type="match status" value="1"/>
</dbReference>
<comment type="similarity">
    <text evidence="1">Belongs to the MEMO1 family.</text>
</comment>
<dbReference type="RefSeq" id="XP_007880784.1">
    <property type="nucleotide sequence ID" value="XM_007882593.1"/>
</dbReference>
<proteinExistence type="inferred from homology"/>
<sequence>MSPKVRAASHAGSWYTDNGTELDGSLTAWLKAVSPAKVPAPASVAATVAEGSESSSDVDLPIKGCRAIIGPHAGYSYSGPAAAWAYGCIDTAGIERVFILGPSHHVYLDGCALSKCDEYETPLGNLVIDKDMTAELASTGEFSTMSQSVDEDEHSLEMHLPYVRKAFEGCDIKIVPIMVGAISTQKEDRFGRLLAPYLKDPHNFFVVSSDFCHWGARFSYTFYRPSPGAPSTSLTARSERSVYADTPIHQSIRSLDNEGMMAITHPHTATSAAGAKTAKESRDAFASYIKSTKNTVCGRHPISVLLAALAELQGRGVKSECRFTRYEQSSQCLTPKDSSVSYASAFVRFL</sequence>
<gene>
    <name evidence="2" type="ORF">PFL1_05064</name>
</gene>
<dbReference type="AlphaFoldDB" id="A0A061HAD7"/>
<dbReference type="CDD" id="cd07361">
    <property type="entry name" value="MEMO_like"/>
    <property type="match status" value="1"/>
</dbReference>
<dbReference type="NCBIfam" id="TIGR04336">
    <property type="entry name" value="AmmeMemoSam_B"/>
    <property type="match status" value="1"/>
</dbReference>
<organism evidence="2 3">
    <name type="scientific">Pseudozyma flocculosa PF-1</name>
    <dbReference type="NCBI Taxonomy" id="1277687"/>
    <lineage>
        <taxon>Eukaryota</taxon>
        <taxon>Fungi</taxon>
        <taxon>Dikarya</taxon>
        <taxon>Basidiomycota</taxon>
        <taxon>Ustilaginomycotina</taxon>
        <taxon>Ustilaginomycetes</taxon>
        <taxon>Ustilaginales</taxon>
        <taxon>Ustilaginaceae</taxon>
        <taxon>Pseudozyma</taxon>
    </lineage>
</organism>
<dbReference type="Pfam" id="PF01875">
    <property type="entry name" value="Memo"/>
    <property type="match status" value="1"/>
</dbReference>
<reference evidence="2 3" key="1">
    <citation type="journal article" date="2013" name="Plant Cell">
        <title>The transition from a phytopathogenic smut ancestor to an anamorphic biocontrol agent deciphered by comparative whole-genome analysis.</title>
        <authorList>
            <person name="Lefebvre F."/>
            <person name="Joly D.L."/>
            <person name="Labbe C."/>
            <person name="Teichmann B."/>
            <person name="Linning R."/>
            <person name="Belzile F."/>
            <person name="Bakkeren G."/>
            <person name="Belanger R.R."/>
        </authorList>
    </citation>
    <scope>NUCLEOTIDE SEQUENCE [LARGE SCALE GENOMIC DNA]</scope>
    <source>
        <strain evidence="2 3">PF-1</strain>
    </source>
</reference>
<evidence type="ECO:0000313" key="3">
    <source>
        <dbReference type="Proteomes" id="UP000053664"/>
    </source>
</evidence>
<dbReference type="PANTHER" id="PTHR11060">
    <property type="entry name" value="PROTEIN MEMO1"/>
    <property type="match status" value="1"/>
</dbReference>
<dbReference type="eggNOG" id="KOG3086">
    <property type="taxonomic scope" value="Eukaryota"/>
</dbReference>
<dbReference type="Proteomes" id="UP000053664">
    <property type="component" value="Unassembled WGS sequence"/>
</dbReference>
<dbReference type="InterPro" id="IPR002737">
    <property type="entry name" value="MEMO1_fam"/>
</dbReference>
<evidence type="ECO:0000256" key="1">
    <source>
        <dbReference type="ARBA" id="ARBA00006315"/>
    </source>
</evidence>
<protein>
    <submittedName>
        <fullName evidence="2">Uncharacterized protein</fullName>
    </submittedName>
</protein>
<dbReference type="GeneID" id="19319163"/>
<evidence type="ECO:0000313" key="2">
    <source>
        <dbReference type="EMBL" id="EPQ27526.1"/>
    </source>
</evidence>
<dbReference type="KEGG" id="pfp:PFL1_05064"/>